<protein>
    <submittedName>
        <fullName evidence="2">Uncharacterized protein</fullName>
    </submittedName>
</protein>
<evidence type="ECO:0000256" key="1">
    <source>
        <dbReference type="SAM" id="Phobius"/>
    </source>
</evidence>
<dbReference type="AlphaFoldDB" id="A0A8T0A129"/>
<keyword evidence="1" id="KW-0812">Transmembrane</keyword>
<accession>A0A8T0A129</accession>
<reference evidence="2" key="1">
    <citation type="journal article" date="2020" name="Ecol. Evol.">
        <title>Genome structure and content of the rice root-knot nematode (Meloidogyne graminicola).</title>
        <authorList>
            <person name="Phan N.T."/>
            <person name="Danchin E.G.J."/>
            <person name="Klopp C."/>
            <person name="Perfus-Barbeoch L."/>
            <person name="Kozlowski D.K."/>
            <person name="Koutsovoulos G.D."/>
            <person name="Lopez-Roques C."/>
            <person name="Bouchez O."/>
            <person name="Zahm M."/>
            <person name="Besnard G."/>
            <person name="Bellafiore S."/>
        </authorList>
    </citation>
    <scope>NUCLEOTIDE SEQUENCE</scope>
    <source>
        <strain evidence="2">VN-18</strain>
    </source>
</reference>
<keyword evidence="1" id="KW-1133">Transmembrane helix</keyword>
<comment type="caution">
    <text evidence="2">The sequence shown here is derived from an EMBL/GenBank/DDBJ whole genome shotgun (WGS) entry which is preliminary data.</text>
</comment>
<proteinExistence type="predicted"/>
<evidence type="ECO:0000313" key="3">
    <source>
        <dbReference type="Proteomes" id="UP000605970"/>
    </source>
</evidence>
<name>A0A8T0A129_9BILA</name>
<sequence>MVHLALDEIKFKQDFACRLPSLIKSRSLFTLIHVVFTYFEYSTLHIFVVIIFYSSTMNLSVLLIVITPTTPIILAIDLNF</sequence>
<keyword evidence="1" id="KW-0472">Membrane</keyword>
<gene>
    <name evidence="2" type="ORF">Mgra_00001193</name>
</gene>
<feature type="transmembrane region" description="Helical" evidence="1">
    <location>
        <begin position="59"/>
        <end position="78"/>
    </location>
</feature>
<dbReference type="EMBL" id="JABEBT010000006">
    <property type="protein sequence ID" value="KAF7639232.1"/>
    <property type="molecule type" value="Genomic_DNA"/>
</dbReference>
<keyword evidence="3" id="KW-1185">Reference proteome</keyword>
<organism evidence="2 3">
    <name type="scientific">Meloidogyne graminicola</name>
    <dbReference type="NCBI Taxonomy" id="189291"/>
    <lineage>
        <taxon>Eukaryota</taxon>
        <taxon>Metazoa</taxon>
        <taxon>Ecdysozoa</taxon>
        <taxon>Nematoda</taxon>
        <taxon>Chromadorea</taxon>
        <taxon>Rhabditida</taxon>
        <taxon>Tylenchina</taxon>
        <taxon>Tylenchomorpha</taxon>
        <taxon>Tylenchoidea</taxon>
        <taxon>Meloidogynidae</taxon>
        <taxon>Meloidogyninae</taxon>
        <taxon>Meloidogyne</taxon>
    </lineage>
</organism>
<evidence type="ECO:0000313" key="2">
    <source>
        <dbReference type="EMBL" id="KAF7639232.1"/>
    </source>
</evidence>
<feature type="transmembrane region" description="Helical" evidence="1">
    <location>
        <begin position="28"/>
        <end position="53"/>
    </location>
</feature>
<dbReference type="Proteomes" id="UP000605970">
    <property type="component" value="Unassembled WGS sequence"/>
</dbReference>